<accession>S2DID1</accession>
<name>S2DID1_INDAL</name>
<feature type="modified residue" description="4-aspartylphosphate" evidence="1">
    <location>
        <position position="63"/>
    </location>
</feature>
<dbReference type="PANTHER" id="PTHR44520:SF2">
    <property type="entry name" value="RESPONSE REGULATOR RCP1"/>
    <property type="match status" value="1"/>
</dbReference>
<dbReference type="InterPro" id="IPR052893">
    <property type="entry name" value="TCS_response_regulator"/>
</dbReference>
<dbReference type="InterPro" id="IPR011006">
    <property type="entry name" value="CheY-like_superfamily"/>
</dbReference>
<dbReference type="SUPFAM" id="SSF52172">
    <property type="entry name" value="CheY-like"/>
    <property type="match status" value="1"/>
</dbReference>
<dbReference type="OrthoDB" id="7631574at2"/>
<comment type="caution">
    <text evidence="3">The sequence shown here is derived from an EMBL/GenBank/DDBJ whole genome shotgun (WGS) entry which is preliminary data.</text>
</comment>
<dbReference type="Proteomes" id="UP000006073">
    <property type="component" value="Unassembled WGS sequence"/>
</dbReference>
<dbReference type="Pfam" id="PF00072">
    <property type="entry name" value="Response_reg"/>
    <property type="match status" value="1"/>
</dbReference>
<reference evidence="3 4" key="1">
    <citation type="journal article" date="2013" name="Genome Announc.">
        <title>Draft Genome Sequence of Indibacter alkaliphilus Strain LW1T, Isolated from Lonar Lake, a Haloalkaline Lake in the Buldana District of Maharashtra, India.</title>
        <authorList>
            <person name="Singh A."/>
            <person name="Kumar Jangir P."/>
            <person name="Sharma R."/>
            <person name="Singh A."/>
            <person name="Kumar Pinnaka A."/>
            <person name="Shivaji S."/>
        </authorList>
    </citation>
    <scope>NUCLEOTIDE SEQUENCE [LARGE SCALE GENOMIC DNA]</scope>
    <source>
        <strain evidence="4">CCUG 57479 / KCTC 22604 / LW1</strain>
    </source>
</reference>
<evidence type="ECO:0000313" key="4">
    <source>
        <dbReference type="Proteomes" id="UP000006073"/>
    </source>
</evidence>
<dbReference type="GO" id="GO:0000160">
    <property type="term" value="P:phosphorelay signal transduction system"/>
    <property type="evidence" value="ECO:0007669"/>
    <property type="project" value="InterPro"/>
</dbReference>
<proteinExistence type="predicted"/>
<dbReference type="SMART" id="SM00448">
    <property type="entry name" value="REC"/>
    <property type="match status" value="1"/>
</dbReference>
<dbReference type="PANTHER" id="PTHR44520">
    <property type="entry name" value="RESPONSE REGULATOR RCP1-RELATED"/>
    <property type="match status" value="1"/>
</dbReference>
<protein>
    <submittedName>
        <fullName evidence="3">Response regulator receiver</fullName>
    </submittedName>
</protein>
<dbReference type="InterPro" id="IPR001789">
    <property type="entry name" value="Sig_transdc_resp-reg_receiver"/>
</dbReference>
<organism evidence="3 4">
    <name type="scientific">Indibacter alkaliphilus (strain CCUG 57479 / KCTC 22604 / LW1)</name>
    <dbReference type="NCBI Taxonomy" id="1189612"/>
    <lineage>
        <taxon>Bacteria</taxon>
        <taxon>Pseudomonadati</taxon>
        <taxon>Bacteroidota</taxon>
        <taxon>Cytophagia</taxon>
        <taxon>Cytophagales</taxon>
        <taxon>Cyclobacteriaceae</taxon>
    </lineage>
</organism>
<dbReference type="CDD" id="cd17557">
    <property type="entry name" value="REC_Rcp-like"/>
    <property type="match status" value="1"/>
</dbReference>
<keyword evidence="4" id="KW-1185">Reference proteome</keyword>
<evidence type="ECO:0000256" key="1">
    <source>
        <dbReference type="PROSITE-ProRule" id="PRU00169"/>
    </source>
</evidence>
<dbReference type="PROSITE" id="PS50110">
    <property type="entry name" value="RESPONSE_REGULATORY"/>
    <property type="match status" value="1"/>
</dbReference>
<dbReference type="eggNOG" id="COG0745">
    <property type="taxonomic scope" value="Bacteria"/>
</dbReference>
<evidence type="ECO:0000313" key="3">
    <source>
        <dbReference type="EMBL" id="EOZ98757.1"/>
    </source>
</evidence>
<gene>
    <name evidence="3" type="ORF">A33Q_1411</name>
</gene>
<dbReference type="STRING" id="1189612.A33Q_1411"/>
<dbReference type="Gene3D" id="3.40.50.2300">
    <property type="match status" value="1"/>
</dbReference>
<sequence length="141" mass="15867">MKPAQILLVEDNEGDIVLTLDAFEESKIKTAITVARNGKEALDILFQRGKFTNASKPDLILLDINLPIFNGHEVLKQIKEDASLKKIPVIMLTTSSSHIDVEKAYENHSNSYVKKPLDMEEFLGAILKIEEFWLQLSTLAD</sequence>
<feature type="domain" description="Response regulatory" evidence="2">
    <location>
        <begin position="5"/>
        <end position="130"/>
    </location>
</feature>
<dbReference type="AlphaFoldDB" id="S2DID1"/>
<keyword evidence="1" id="KW-0597">Phosphoprotein</keyword>
<dbReference type="RefSeq" id="WP_009032706.1">
    <property type="nucleotide sequence ID" value="NZ_ALWO02000023.1"/>
</dbReference>
<dbReference type="EMBL" id="ALWO02000023">
    <property type="protein sequence ID" value="EOZ98757.1"/>
    <property type="molecule type" value="Genomic_DNA"/>
</dbReference>
<evidence type="ECO:0000259" key="2">
    <source>
        <dbReference type="PROSITE" id="PS50110"/>
    </source>
</evidence>